<dbReference type="InterPro" id="IPR015946">
    <property type="entry name" value="KH_dom-like_a/b"/>
</dbReference>
<evidence type="ECO:0000313" key="4">
    <source>
        <dbReference type="Proteomes" id="UP000599179"/>
    </source>
</evidence>
<dbReference type="RefSeq" id="WP_188457168.1">
    <property type="nucleotide sequence ID" value="NZ_BMGM01000001.1"/>
</dbReference>
<keyword evidence="2" id="KW-0963">Cytoplasm</keyword>
<protein>
    <recommendedName>
        <fullName evidence="2">Ribosome-binding factor A</fullName>
    </recommendedName>
</protein>
<dbReference type="EMBL" id="BMGM01000001">
    <property type="protein sequence ID" value="GGE24546.1"/>
    <property type="molecule type" value="Genomic_DNA"/>
</dbReference>
<dbReference type="PANTHER" id="PTHR33515">
    <property type="entry name" value="RIBOSOME-BINDING FACTOR A, CHLOROPLASTIC-RELATED"/>
    <property type="match status" value="1"/>
</dbReference>
<dbReference type="SUPFAM" id="SSF89919">
    <property type="entry name" value="Ribosome-binding factor A, RbfA"/>
    <property type="match status" value="1"/>
</dbReference>
<keyword evidence="4" id="KW-1185">Reference proteome</keyword>
<comment type="function">
    <text evidence="2">One of several proteins that assist in the late maturation steps of the functional core of the 30S ribosomal subunit. Associates with free 30S ribosomal subunits (but not with 30S subunits that are part of 70S ribosomes or polysomes). Required for efficient processing of 16S rRNA. May interact with the 5'-terminal helix region of 16S rRNA.</text>
</comment>
<dbReference type="InterPro" id="IPR000238">
    <property type="entry name" value="RbfA"/>
</dbReference>
<evidence type="ECO:0000313" key="3">
    <source>
        <dbReference type="EMBL" id="GGE24546.1"/>
    </source>
</evidence>
<name>A0ABQ1SCA9_9FLAO</name>
<dbReference type="Proteomes" id="UP000599179">
    <property type="component" value="Unassembled WGS sequence"/>
</dbReference>
<proteinExistence type="inferred from homology"/>
<dbReference type="PANTHER" id="PTHR33515:SF1">
    <property type="entry name" value="RIBOSOME-BINDING FACTOR A, CHLOROPLASTIC-RELATED"/>
    <property type="match status" value="1"/>
</dbReference>
<reference evidence="4" key="1">
    <citation type="journal article" date="2019" name="Int. J. Syst. Evol. Microbiol.">
        <title>The Global Catalogue of Microorganisms (GCM) 10K type strain sequencing project: providing services to taxonomists for standard genome sequencing and annotation.</title>
        <authorList>
            <consortium name="The Broad Institute Genomics Platform"/>
            <consortium name="The Broad Institute Genome Sequencing Center for Infectious Disease"/>
            <person name="Wu L."/>
            <person name="Ma J."/>
        </authorList>
    </citation>
    <scope>NUCLEOTIDE SEQUENCE [LARGE SCALE GENOMIC DNA]</scope>
    <source>
        <strain evidence="4">CGMCC 1.12931</strain>
    </source>
</reference>
<keyword evidence="1 2" id="KW-0690">Ribosome biogenesis</keyword>
<dbReference type="Pfam" id="PF02033">
    <property type="entry name" value="RBFA"/>
    <property type="match status" value="1"/>
</dbReference>
<gene>
    <name evidence="2 3" type="primary">rbfA</name>
    <name evidence="3" type="ORF">GCM10010832_01540</name>
</gene>
<dbReference type="NCBIfam" id="TIGR00082">
    <property type="entry name" value="rbfA"/>
    <property type="match status" value="1"/>
</dbReference>
<comment type="subunit">
    <text evidence="2">Monomer. Binds 30S ribosomal subunits, but not 50S ribosomal subunits or 70S ribosomes.</text>
</comment>
<comment type="subcellular location">
    <subcellularLocation>
        <location evidence="2">Cytoplasm</location>
    </subcellularLocation>
</comment>
<organism evidence="3 4">
    <name type="scientific">Psychroflexus planctonicus</name>
    <dbReference type="NCBI Taxonomy" id="1526575"/>
    <lineage>
        <taxon>Bacteria</taxon>
        <taxon>Pseudomonadati</taxon>
        <taxon>Bacteroidota</taxon>
        <taxon>Flavobacteriia</taxon>
        <taxon>Flavobacteriales</taxon>
        <taxon>Flavobacteriaceae</taxon>
        <taxon>Psychroflexus</taxon>
    </lineage>
</organism>
<dbReference type="HAMAP" id="MF_00003">
    <property type="entry name" value="RbfA"/>
    <property type="match status" value="1"/>
</dbReference>
<evidence type="ECO:0000256" key="2">
    <source>
        <dbReference type="HAMAP-Rule" id="MF_00003"/>
    </source>
</evidence>
<dbReference type="InterPro" id="IPR023799">
    <property type="entry name" value="RbfA_dom_sf"/>
</dbReference>
<comment type="similarity">
    <text evidence="2">Belongs to the RbfA family.</text>
</comment>
<sequence>METTRQKKIAGIIQKDLSDIISRTLRDAGRGNVIVSVTKVRVTPDLLIAKAYLSVFPAEHAVALIKEINEMKNKLKHQVALKTKNQLRRMPELTFYNDDTLEYIEQLDKAAKGENNPLTDQDLLKPRKKK</sequence>
<accession>A0ABQ1SCA9</accession>
<evidence type="ECO:0000256" key="1">
    <source>
        <dbReference type="ARBA" id="ARBA00022517"/>
    </source>
</evidence>
<dbReference type="Gene3D" id="3.30.300.20">
    <property type="match status" value="1"/>
</dbReference>
<comment type="caution">
    <text evidence="3">The sequence shown here is derived from an EMBL/GenBank/DDBJ whole genome shotgun (WGS) entry which is preliminary data.</text>
</comment>